<dbReference type="EMBL" id="AMZH03008897">
    <property type="protein sequence ID" value="RRT57997.1"/>
    <property type="molecule type" value="Genomic_DNA"/>
</dbReference>
<dbReference type="PANTHER" id="PTHR12136:SF41">
    <property type="entry name" value="PLECKSTRIN HOMOLOGY (PH) AND LIPID-BINDING START DOMAINS-CONTAINING PROTEIN"/>
    <property type="match status" value="1"/>
</dbReference>
<accession>A0A426Z1Z6</accession>
<evidence type="ECO:0000313" key="2">
    <source>
        <dbReference type="EMBL" id="RRT57997.1"/>
    </source>
</evidence>
<feature type="domain" description="Protein ENHANCED DISEASE RESISTANCE 2 C-terminal" evidence="1">
    <location>
        <begin position="145"/>
        <end position="200"/>
    </location>
</feature>
<proteinExistence type="predicted"/>
<dbReference type="Pfam" id="PF07059">
    <property type="entry name" value="EDR2_C"/>
    <property type="match status" value="1"/>
</dbReference>
<dbReference type="Proteomes" id="UP000287651">
    <property type="component" value="Unassembled WGS sequence"/>
</dbReference>
<name>A0A426Z1Z6_ENSVE</name>
<dbReference type="InterPro" id="IPR009769">
    <property type="entry name" value="EDR2_C"/>
</dbReference>
<protein>
    <recommendedName>
        <fullName evidence="1">Protein ENHANCED DISEASE RESISTANCE 2 C-terminal domain-containing protein</fullName>
    </recommendedName>
</protein>
<feature type="non-terminal residue" evidence="2">
    <location>
        <position position="1"/>
    </location>
</feature>
<reference evidence="2 3" key="1">
    <citation type="journal article" date="2014" name="Agronomy (Basel)">
        <title>A Draft Genome Sequence for Ensete ventricosum, the Drought-Tolerant Tree Against Hunger.</title>
        <authorList>
            <person name="Harrison J."/>
            <person name="Moore K.A."/>
            <person name="Paszkiewicz K."/>
            <person name="Jones T."/>
            <person name="Grant M."/>
            <person name="Ambacheew D."/>
            <person name="Muzemil S."/>
            <person name="Studholme D.J."/>
        </authorList>
    </citation>
    <scope>NUCLEOTIDE SEQUENCE [LARGE SCALE GENOMIC DNA]</scope>
</reference>
<dbReference type="PANTHER" id="PTHR12136">
    <property type="entry name" value="ENHANCED DISEASE RESISTANCE-RELATED"/>
    <property type="match status" value="1"/>
</dbReference>
<comment type="caution">
    <text evidence="2">The sequence shown here is derived from an EMBL/GenBank/DDBJ whole genome shotgun (WGS) entry which is preliminary data.</text>
</comment>
<sequence length="210" mass="23727">FSLTSIIISRLNHRNVRSRMHSIDVDSPTKVSISLQKRHDHGFLGELKKDSKFLSIGMIIQFYHELINTFLKFRTVILYHSVIYYKCQPERGYVRACLKSNVKANTTLMQMVAADWMKSDKREDNLGSRTGGIVQLILCLNVNIQLAIDVGSSSIAKGVVSLVVGYLNSLVIEMAFLIQGDTQEELPEVLLGTCRLNHLDISQAVWISSW</sequence>
<evidence type="ECO:0000259" key="1">
    <source>
        <dbReference type="Pfam" id="PF07059"/>
    </source>
</evidence>
<organism evidence="2 3">
    <name type="scientific">Ensete ventricosum</name>
    <name type="common">Abyssinian banana</name>
    <name type="synonym">Musa ensete</name>
    <dbReference type="NCBI Taxonomy" id="4639"/>
    <lineage>
        <taxon>Eukaryota</taxon>
        <taxon>Viridiplantae</taxon>
        <taxon>Streptophyta</taxon>
        <taxon>Embryophyta</taxon>
        <taxon>Tracheophyta</taxon>
        <taxon>Spermatophyta</taxon>
        <taxon>Magnoliopsida</taxon>
        <taxon>Liliopsida</taxon>
        <taxon>Zingiberales</taxon>
        <taxon>Musaceae</taxon>
        <taxon>Ensete</taxon>
    </lineage>
</organism>
<dbReference type="AlphaFoldDB" id="A0A426Z1Z6"/>
<dbReference type="InterPro" id="IPR045096">
    <property type="entry name" value="EDR2-like"/>
</dbReference>
<evidence type="ECO:0000313" key="3">
    <source>
        <dbReference type="Proteomes" id="UP000287651"/>
    </source>
</evidence>
<gene>
    <name evidence="2" type="ORF">B296_00046895</name>
</gene>